<evidence type="ECO:0000259" key="4">
    <source>
        <dbReference type="Pfam" id="PF13458"/>
    </source>
</evidence>
<feature type="domain" description="Leucine-binding protein" evidence="4">
    <location>
        <begin position="23"/>
        <end position="360"/>
    </location>
</feature>
<evidence type="ECO:0000256" key="1">
    <source>
        <dbReference type="ARBA" id="ARBA00010062"/>
    </source>
</evidence>
<comment type="similarity">
    <text evidence="1">Belongs to the leucine-binding protein family.</text>
</comment>
<keyword evidence="6" id="KW-1185">Reference proteome</keyword>
<keyword evidence="3" id="KW-0029">Amino-acid transport</keyword>
<dbReference type="GO" id="GO:0006865">
    <property type="term" value="P:amino acid transport"/>
    <property type="evidence" value="ECO:0007669"/>
    <property type="project" value="UniProtKB-KW"/>
</dbReference>
<dbReference type="Gene3D" id="3.40.50.2300">
    <property type="match status" value="2"/>
</dbReference>
<evidence type="ECO:0000256" key="2">
    <source>
        <dbReference type="ARBA" id="ARBA00022729"/>
    </source>
</evidence>
<organism evidence="5 6">
    <name type="scientific">Aliidongia dinghuensis</name>
    <dbReference type="NCBI Taxonomy" id="1867774"/>
    <lineage>
        <taxon>Bacteria</taxon>
        <taxon>Pseudomonadati</taxon>
        <taxon>Pseudomonadota</taxon>
        <taxon>Alphaproteobacteria</taxon>
        <taxon>Rhodospirillales</taxon>
        <taxon>Dongiaceae</taxon>
        <taxon>Aliidongia</taxon>
    </lineage>
</organism>
<dbReference type="Pfam" id="PF13458">
    <property type="entry name" value="Peripla_BP_6"/>
    <property type="match status" value="1"/>
</dbReference>
<dbReference type="PANTHER" id="PTHR30483">
    <property type="entry name" value="LEUCINE-SPECIFIC-BINDING PROTEIN"/>
    <property type="match status" value="1"/>
</dbReference>
<evidence type="ECO:0000256" key="3">
    <source>
        <dbReference type="ARBA" id="ARBA00022970"/>
    </source>
</evidence>
<dbReference type="EMBL" id="BMJQ01000003">
    <property type="protein sequence ID" value="GGF10219.1"/>
    <property type="molecule type" value="Genomic_DNA"/>
</dbReference>
<reference evidence="5" key="1">
    <citation type="journal article" date="2014" name="Int. J. Syst. Evol. Microbiol.">
        <title>Complete genome sequence of Corynebacterium casei LMG S-19264T (=DSM 44701T), isolated from a smear-ripened cheese.</title>
        <authorList>
            <consortium name="US DOE Joint Genome Institute (JGI-PGF)"/>
            <person name="Walter F."/>
            <person name="Albersmeier A."/>
            <person name="Kalinowski J."/>
            <person name="Ruckert C."/>
        </authorList>
    </citation>
    <scope>NUCLEOTIDE SEQUENCE</scope>
    <source>
        <strain evidence="5">CGMCC 1.15725</strain>
    </source>
</reference>
<name>A0A8J3E3Z0_9PROT</name>
<dbReference type="Proteomes" id="UP000646365">
    <property type="component" value="Unassembled WGS sequence"/>
</dbReference>
<gene>
    <name evidence="5" type="ORF">GCM10011611_14710</name>
</gene>
<keyword evidence="2" id="KW-0732">Signal</keyword>
<dbReference type="InterPro" id="IPR028081">
    <property type="entry name" value="Leu-bd"/>
</dbReference>
<dbReference type="PANTHER" id="PTHR30483:SF6">
    <property type="entry name" value="PERIPLASMIC BINDING PROTEIN OF ABC TRANSPORTER FOR NATURAL AMINO ACIDS"/>
    <property type="match status" value="1"/>
</dbReference>
<evidence type="ECO:0000313" key="5">
    <source>
        <dbReference type="EMBL" id="GGF10219.1"/>
    </source>
</evidence>
<comment type="caution">
    <text evidence="5">The sequence shown here is derived from an EMBL/GenBank/DDBJ whole genome shotgun (WGS) entry which is preliminary data.</text>
</comment>
<dbReference type="CDD" id="cd06327">
    <property type="entry name" value="PBP1_SBP-like"/>
    <property type="match status" value="1"/>
</dbReference>
<proteinExistence type="inferred from homology"/>
<protein>
    <submittedName>
        <fullName evidence="5">ABC transporter permease</fullName>
    </submittedName>
</protein>
<dbReference type="AlphaFoldDB" id="A0A8J3E3Z0"/>
<keyword evidence="3" id="KW-0813">Transport</keyword>
<evidence type="ECO:0000313" key="6">
    <source>
        <dbReference type="Proteomes" id="UP000646365"/>
    </source>
</evidence>
<dbReference type="SUPFAM" id="SSF53822">
    <property type="entry name" value="Periplasmic binding protein-like I"/>
    <property type="match status" value="1"/>
</dbReference>
<dbReference type="InterPro" id="IPR028082">
    <property type="entry name" value="Peripla_BP_I"/>
</dbReference>
<reference evidence="5" key="2">
    <citation type="submission" date="2020-09" db="EMBL/GenBank/DDBJ databases">
        <authorList>
            <person name="Sun Q."/>
            <person name="Zhou Y."/>
        </authorList>
    </citation>
    <scope>NUCLEOTIDE SEQUENCE</scope>
    <source>
        <strain evidence="5">CGMCC 1.15725</strain>
    </source>
</reference>
<dbReference type="InterPro" id="IPR051010">
    <property type="entry name" value="BCAA_transport"/>
</dbReference>
<sequence>MALLAATALYAQHASAEISDGVVKIGVLNDQSGVVSDATGQGSVVAARLAAEEFNNQVSGKPIEIIFADHQNKADIASTIARQWYEKDGVDLIVDTPNSGAGLAVQGVAKEMKKIFITSSAGTTALSNQNCSPYGIQWTYDTYALAKGTGEAVVEQGGKTWYFITADYAFGHQLQADATSIIEQHGGKVLGSANHPLATPDFSSFLLQAQASKAQVVGFANAGGDTIEAIKQATEFGLTAGGQRVAAMLLLLTDVHSLGLKAAQGTYLTTPFYWNLNADTRAWSDKFAAKFNGRRPTFLQIGVYESVRHYLQAVQALGSDDADAVMKKMRETKIESAFSHGAYIRADGRVIRDMYLAQVKTPAESKEDWDFYKIVKKIPGEELAHPLSESTCPLVKKS</sequence>
<accession>A0A8J3E3Z0</accession>